<dbReference type="InterPro" id="IPR046335">
    <property type="entry name" value="LacI/GalR-like_sensor"/>
</dbReference>
<gene>
    <name evidence="5" type="ORF">FB473_003331</name>
</gene>
<comment type="caution">
    <text evidence="5">The sequence shown here is derived from an EMBL/GenBank/DDBJ whole genome shotgun (WGS) entry which is preliminary data.</text>
</comment>
<dbReference type="PROSITE" id="PS51000">
    <property type="entry name" value="HTH_DEOR_2"/>
    <property type="match status" value="1"/>
</dbReference>
<name>A0ABX0SL11_9ACTN</name>
<dbReference type="InterPro" id="IPR018356">
    <property type="entry name" value="Tscrpt_reg_HTH_DeoR_CS"/>
</dbReference>
<evidence type="ECO:0000259" key="4">
    <source>
        <dbReference type="PROSITE" id="PS51000"/>
    </source>
</evidence>
<dbReference type="SUPFAM" id="SSF46785">
    <property type="entry name" value="Winged helix' DNA-binding domain"/>
    <property type="match status" value="1"/>
</dbReference>
<dbReference type="SUPFAM" id="SSF53822">
    <property type="entry name" value="Periplasmic binding protein-like I"/>
    <property type="match status" value="1"/>
</dbReference>
<dbReference type="PROSITE" id="PS00894">
    <property type="entry name" value="HTH_DEOR_1"/>
    <property type="match status" value="1"/>
</dbReference>
<dbReference type="InterPro" id="IPR028082">
    <property type="entry name" value="Peripla_BP_I"/>
</dbReference>
<evidence type="ECO:0000313" key="5">
    <source>
        <dbReference type="EMBL" id="NIH58634.1"/>
    </source>
</evidence>
<organism evidence="5 6">
    <name type="scientific">Brooklawnia cerclae</name>
    <dbReference type="NCBI Taxonomy" id="349934"/>
    <lineage>
        <taxon>Bacteria</taxon>
        <taxon>Bacillati</taxon>
        <taxon>Actinomycetota</taxon>
        <taxon>Actinomycetes</taxon>
        <taxon>Propionibacteriales</taxon>
        <taxon>Propionibacteriaceae</taxon>
        <taxon>Brooklawnia</taxon>
    </lineage>
</organism>
<dbReference type="PANTHER" id="PTHR30146:SF155">
    <property type="entry name" value="ALANINE RACEMASE"/>
    <property type="match status" value="1"/>
</dbReference>
<dbReference type="PRINTS" id="PR00037">
    <property type="entry name" value="HTHLACR"/>
</dbReference>
<keyword evidence="3" id="KW-0804">Transcription</keyword>
<dbReference type="Proteomes" id="UP000749311">
    <property type="component" value="Unassembled WGS sequence"/>
</dbReference>
<dbReference type="GO" id="GO:0003677">
    <property type="term" value="F:DNA binding"/>
    <property type="evidence" value="ECO:0007669"/>
    <property type="project" value="UniProtKB-KW"/>
</dbReference>
<dbReference type="InterPro" id="IPR036390">
    <property type="entry name" value="WH_DNA-bd_sf"/>
</dbReference>
<dbReference type="RefSeq" id="WP_167171448.1">
    <property type="nucleotide sequence ID" value="NZ_BAAAOO010000006.1"/>
</dbReference>
<dbReference type="Pfam" id="PF08220">
    <property type="entry name" value="HTH_DeoR"/>
    <property type="match status" value="1"/>
</dbReference>
<dbReference type="CDD" id="cd06267">
    <property type="entry name" value="PBP1_LacI_sugar_binding-like"/>
    <property type="match status" value="1"/>
</dbReference>
<dbReference type="Pfam" id="PF13377">
    <property type="entry name" value="Peripla_BP_3"/>
    <property type="match status" value="1"/>
</dbReference>
<proteinExistence type="predicted"/>
<dbReference type="InterPro" id="IPR001034">
    <property type="entry name" value="DeoR_HTH"/>
</dbReference>
<evidence type="ECO:0000256" key="2">
    <source>
        <dbReference type="ARBA" id="ARBA00023125"/>
    </source>
</evidence>
<evidence type="ECO:0000313" key="6">
    <source>
        <dbReference type="Proteomes" id="UP000749311"/>
    </source>
</evidence>
<keyword evidence="1" id="KW-0805">Transcription regulation</keyword>
<keyword evidence="6" id="KW-1185">Reference proteome</keyword>
<dbReference type="SMART" id="SM00420">
    <property type="entry name" value="HTH_DEOR"/>
    <property type="match status" value="1"/>
</dbReference>
<evidence type="ECO:0000256" key="3">
    <source>
        <dbReference type="ARBA" id="ARBA00023163"/>
    </source>
</evidence>
<dbReference type="Gene3D" id="1.10.10.10">
    <property type="entry name" value="Winged helix-like DNA-binding domain superfamily/Winged helix DNA-binding domain"/>
    <property type="match status" value="1"/>
</dbReference>
<dbReference type="EMBL" id="JAAMOZ010000004">
    <property type="protein sequence ID" value="NIH58634.1"/>
    <property type="molecule type" value="Genomic_DNA"/>
</dbReference>
<dbReference type="Gene3D" id="3.40.50.2300">
    <property type="match status" value="2"/>
</dbReference>
<accession>A0ABX0SL11</accession>
<reference evidence="5 6" key="1">
    <citation type="submission" date="2020-02" db="EMBL/GenBank/DDBJ databases">
        <title>Sequencing the genomes of 1000 actinobacteria strains.</title>
        <authorList>
            <person name="Klenk H.-P."/>
        </authorList>
    </citation>
    <scope>NUCLEOTIDE SEQUENCE [LARGE SCALE GENOMIC DNA]</scope>
    <source>
        <strain evidence="5 6">DSM 19609</strain>
    </source>
</reference>
<sequence>MTLEPHNGLLPGSRRVYLLQALTQQGSVRVADVADALGVSSITIRRDLAQLADEGLVHRVHGGAQLIRDASIPIQPAVPVVATRTPTSTSVGMIVPSLDYYWPEIVRGAEEEARSRGLHTVLRGSSYGNDDDQTQIEHLLDQARVGGLLLAPNMDSPRAAEMLDWLVTTGVPSVLVERQATVPPHDQPMESVVSDHASGAMAAVRHLVDLGHTRVGLVLSEQSPTGPHVRRGWIQASAECGLDVSGVVDRMVARRQSLDADPVIGDIIDECLSSGTTALLVHADPEAIAIVQQCQNQGLHVPGDLSIVAYDDEVAGLFSPAITAVRPPRSSIGRAAMWLLASRMDDAHLPTHRIVVTPKLQVRDSTGPATRVQD</sequence>
<keyword evidence="2 5" id="KW-0238">DNA-binding</keyword>
<evidence type="ECO:0000256" key="1">
    <source>
        <dbReference type="ARBA" id="ARBA00023015"/>
    </source>
</evidence>
<feature type="domain" description="HTH deoR-type" evidence="4">
    <location>
        <begin position="11"/>
        <end position="66"/>
    </location>
</feature>
<dbReference type="InterPro" id="IPR036388">
    <property type="entry name" value="WH-like_DNA-bd_sf"/>
</dbReference>
<protein>
    <submittedName>
        <fullName evidence="5">DNA-binding LacI/PurR family transcriptional regulator</fullName>
    </submittedName>
</protein>
<dbReference type="PANTHER" id="PTHR30146">
    <property type="entry name" value="LACI-RELATED TRANSCRIPTIONAL REPRESSOR"/>
    <property type="match status" value="1"/>
</dbReference>